<accession>A0AAV1RQ00</accession>
<gene>
    <name evidence="2" type="ORF">DCAF_LOCUS13503</name>
</gene>
<dbReference type="PANTHER" id="PTHR33463:SF135">
    <property type="entry name" value="RESISTANCE PROTEIN RPS2, PUTATIVE-RELATED"/>
    <property type="match status" value="1"/>
</dbReference>
<comment type="caution">
    <text evidence="2">The sequence shown here is derived from an EMBL/GenBank/DDBJ whole genome shotgun (WGS) entry which is preliminary data.</text>
</comment>
<dbReference type="Gene3D" id="3.80.10.10">
    <property type="entry name" value="Ribonuclease Inhibitor"/>
    <property type="match status" value="1"/>
</dbReference>
<evidence type="ECO:0000313" key="3">
    <source>
        <dbReference type="Proteomes" id="UP001314170"/>
    </source>
</evidence>
<evidence type="ECO:0008006" key="4">
    <source>
        <dbReference type="Google" id="ProtNLM"/>
    </source>
</evidence>
<dbReference type="PANTHER" id="PTHR33463">
    <property type="entry name" value="NB-ARC DOMAIN-CONTAINING PROTEIN-RELATED"/>
    <property type="match status" value="1"/>
</dbReference>
<name>A0AAV1RQ00_9ROSI</name>
<dbReference type="EMBL" id="CAWUPB010001116">
    <property type="protein sequence ID" value="CAK7338456.1"/>
    <property type="molecule type" value="Genomic_DNA"/>
</dbReference>
<reference evidence="2 3" key="1">
    <citation type="submission" date="2024-01" db="EMBL/GenBank/DDBJ databases">
        <authorList>
            <person name="Waweru B."/>
        </authorList>
    </citation>
    <scope>NUCLEOTIDE SEQUENCE [LARGE SCALE GENOMIC DNA]</scope>
</reference>
<organism evidence="2 3">
    <name type="scientific">Dovyalis caffra</name>
    <dbReference type="NCBI Taxonomy" id="77055"/>
    <lineage>
        <taxon>Eukaryota</taxon>
        <taxon>Viridiplantae</taxon>
        <taxon>Streptophyta</taxon>
        <taxon>Embryophyta</taxon>
        <taxon>Tracheophyta</taxon>
        <taxon>Spermatophyta</taxon>
        <taxon>Magnoliopsida</taxon>
        <taxon>eudicotyledons</taxon>
        <taxon>Gunneridae</taxon>
        <taxon>Pentapetalae</taxon>
        <taxon>rosids</taxon>
        <taxon>fabids</taxon>
        <taxon>Malpighiales</taxon>
        <taxon>Salicaceae</taxon>
        <taxon>Flacourtieae</taxon>
        <taxon>Dovyalis</taxon>
    </lineage>
</organism>
<protein>
    <recommendedName>
        <fullName evidence="4">NB-ARC domain-containing protein</fullName>
    </recommendedName>
</protein>
<dbReference type="AlphaFoldDB" id="A0AAV1RQ00"/>
<proteinExistence type="predicted"/>
<keyword evidence="3" id="KW-1185">Reference proteome</keyword>
<evidence type="ECO:0000256" key="1">
    <source>
        <dbReference type="ARBA" id="ARBA00022821"/>
    </source>
</evidence>
<dbReference type="InterPro" id="IPR032675">
    <property type="entry name" value="LRR_dom_sf"/>
</dbReference>
<dbReference type="Proteomes" id="UP001314170">
    <property type="component" value="Unassembled WGS sequence"/>
</dbReference>
<evidence type="ECO:0000313" key="2">
    <source>
        <dbReference type="EMBL" id="CAK7338456.1"/>
    </source>
</evidence>
<keyword evidence="1" id="KW-0611">Plant defense</keyword>
<dbReference type="InterPro" id="IPR050905">
    <property type="entry name" value="Plant_NBS-LRR"/>
</dbReference>
<sequence length="324" mass="37029">MVSHIAPLQYIEFLPTKDFTLSELSKEAFKQIMEPLKGDNVNMIRLYGMGGWDQMADSLALKFEPRTIEGRAKQLWQRLQKEKTMLIILDDLRLMMTLHYSHILSEGLMRYAIGYGLHQHVGSNEDARKQVHAAVENLKDCYMLLDTEIKEYVKMHDLVRDVAIQIASSSKVFDFTGNRLTELHEGLVCPLLKVLLLDLDDNVDVPYFISLRELQRLKILGSRKCYSIKALPEEIEKLKSLRLLDLTSTILIRIPVDLIGRLKKLEELLIGSDSFGEWGVGGTSRGGMNANLTELNFIVSSFCIIVEDTRDQIHSQRFCFPQVA</sequence>
<dbReference type="SUPFAM" id="SSF52058">
    <property type="entry name" value="L domain-like"/>
    <property type="match status" value="1"/>
</dbReference>